<dbReference type="InterPro" id="IPR009003">
    <property type="entry name" value="Peptidase_S1_PA"/>
</dbReference>
<dbReference type="Gene3D" id="2.40.10.10">
    <property type="entry name" value="Trypsin-like serine proteases"/>
    <property type="match status" value="1"/>
</dbReference>
<feature type="region of interest" description="Disordered" evidence="10">
    <location>
        <begin position="1"/>
        <end position="37"/>
    </location>
</feature>
<evidence type="ECO:0000256" key="3">
    <source>
        <dbReference type="ARBA" id="ARBA00022670"/>
    </source>
</evidence>
<dbReference type="InterPro" id="IPR001314">
    <property type="entry name" value="Peptidase_S1A"/>
</dbReference>
<dbReference type="PROSITE" id="PS50240">
    <property type="entry name" value="TRYPSIN_DOM"/>
    <property type="match status" value="1"/>
</dbReference>
<evidence type="ECO:0000256" key="10">
    <source>
        <dbReference type="SAM" id="MobiDB-lite"/>
    </source>
</evidence>
<evidence type="ECO:0000256" key="2">
    <source>
        <dbReference type="ARBA" id="ARBA00022525"/>
    </source>
</evidence>
<dbReference type="GO" id="GO:0004252">
    <property type="term" value="F:serine-type endopeptidase activity"/>
    <property type="evidence" value="ECO:0007669"/>
    <property type="project" value="UniProtKB-EC"/>
</dbReference>
<feature type="compositionally biased region" description="Low complexity" evidence="10">
    <location>
        <begin position="21"/>
        <end position="34"/>
    </location>
</feature>
<evidence type="ECO:0000256" key="8">
    <source>
        <dbReference type="ARBA" id="ARBA00023157"/>
    </source>
</evidence>
<keyword evidence="8" id="KW-1015">Disulfide bond</keyword>
<dbReference type="AlphaFoldDB" id="A0A8C2RJ14"/>
<keyword evidence="4" id="KW-0222">Digestion</keyword>
<dbReference type="FunFam" id="2.40.10.10:FF:000118">
    <property type="entry name" value="Chymotrypsinogen A"/>
    <property type="match status" value="1"/>
</dbReference>
<keyword evidence="5" id="KW-0378">Hydrolase</keyword>
<dbReference type="PROSITE" id="PS00135">
    <property type="entry name" value="TRYPSIN_SER"/>
    <property type="match status" value="1"/>
</dbReference>
<dbReference type="CDD" id="cd00190">
    <property type="entry name" value="Tryp_SPc"/>
    <property type="match status" value="1"/>
</dbReference>
<sequence length="238" mass="24813">MMGQSRGQGVRGSRKGRSDLEPGLGLLGPQEELPSGAGCHLAGARTPRGVSQRRQLLPFATSPQTPTAAICLSPTHTHTQVFKNSNYNSLTINNDITLLKLSTAASFSQTVSAVCLPSASDSFAAGTTCVTTGWGLTRYTNANTPDRLQQASLPLLSNTNCKRYWGTKITNAMICAGASGVSSCMGDSGGPLVCKKNGAWTLVGIVSWGSSTCSTSTPGVYARVTALVNWVQQTLAAN</sequence>
<dbReference type="EC" id="3.4.21.1" evidence="9"/>
<dbReference type="SMART" id="SM00020">
    <property type="entry name" value="Tryp_SPc"/>
    <property type="match status" value="1"/>
</dbReference>
<evidence type="ECO:0000256" key="9">
    <source>
        <dbReference type="ARBA" id="ARBA00044036"/>
    </source>
</evidence>
<name>A0A8C2RJ14_CAPHI</name>
<dbReference type="PRINTS" id="PR00722">
    <property type="entry name" value="CHYMOTRYPSIN"/>
</dbReference>
<dbReference type="SUPFAM" id="SSF50494">
    <property type="entry name" value="Trypsin-like serine proteases"/>
    <property type="match status" value="1"/>
</dbReference>
<keyword evidence="7" id="KW-0865">Zymogen</keyword>
<organism evidence="12">
    <name type="scientific">Capra hircus</name>
    <name type="common">Goat</name>
    <dbReference type="NCBI Taxonomy" id="9925"/>
    <lineage>
        <taxon>Eukaryota</taxon>
        <taxon>Metazoa</taxon>
        <taxon>Chordata</taxon>
        <taxon>Craniata</taxon>
        <taxon>Vertebrata</taxon>
        <taxon>Euteleostomi</taxon>
        <taxon>Mammalia</taxon>
        <taxon>Eutheria</taxon>
        <taxon>Laurasiatheria</taxon>
        <taxon>Artiodactyla</taxon>
        <taxon>Ruminantia</taxon>
        <taxon>Pecora</taxon>
        <taxon>Bovidae</taxon>
        <taxon>Caprinae</taxon>
        <taxon>Capra</taxon>
    </lineage>
</organism>
<comment type="subcellular location">
    <subcellularLocation>
        <location evidence="1">Secreted</location>
        <location evidence="1">Extracellular space</location>
    </subcellularLocation>
</comment>
<proteinExistence type="predicted"/>
<dbReference type="GO" id="GO:0007586">
    <property type="term" value="P:digestion"/>
    <property type="evidence" value="ECO:0007669"/>
    <property type="project" value="UniProtKB-KW"/>
</dbReference>
<feature type="domain" description="Peptidase S1" evidence="11">
    <location>
        <begin position="79"/>
        <end position="236"/>
    </location>
</feature>
<dbReference type="GO" id="GO:0006508">
    <property type="term" value="P:proteolysis"/>
    <property type="evidence" value="ECO:0007669"/>
    <property type="project" value="UniProtKB-KW"/>
</dbReference>
<dbReference type="PANTHER" id="PTHR24250:SF66">
    <property type="entry name" value="CHYMOTRYPSIN-LIKE PROTEASE CTRL-1"/>
    <property type="match status" value="1"/>
</dbReference>
<dbReference type="Pfam" id="PF00089">
    <property type="entry name" value="Trypsin"/>
    <property type="match status" value="1"/>
</dbReference>
<dbReference type="PANTHER" id="PTHR24250">
    <property type="entry name" value="CHYMOTRYPSIN-RELATED"/>
    <property type="match status" value="1"/>
</dbReference>
<accession>A0A8C2RJ14</accession>
<evidence type="ECO:0000313" key="12">
    <source>
        <dbReference type="Ensembl" id="ENSCHIP00010028801.1"/>
    </source>
</evidence>
<evidence type="ECO:0000259" key="11">
    <source>
        <dbReference type="PROSITE" id="PS50240"/>
    </source>
</evidence>
<evidence type="ECO:0000256" key="1">
    <source>
        <dbReference type="ARBA" id="ARBA00004239"/>
    </source>
</evidence>
<keyword evidence="2" id="KW-0964">Secreted</keyword>
<reference evidence="12" key="2">
    <citation type="submission" date="2025-08" db="UniProtKB">
        <authorList>
            <consortium name="Ensembl"/>
        </authorList>
    </citation>
    <scope>IDENTIFICATION</scope>
</reference>
<dbReference type="InterPro" id="IPR033116">
    <property type="entry name" value="TRYPSIN_SER"/>
</dbReference>
<dbReference type="InterPro" id="IPR001254">
    <property type="entry name" value="Trypsin_dom"/>
</dbReference>
<keyword evidence="3" id="KW-0645">Protease</keyword>
<dbReference type="Ensembl" id="ENSCHIT00010040652.1">
    <property type="protein sequence ID" value="ENSCHIP00010028801.1"/>
    <property type="gene ID" value="ENSCHIG00010021513.1"/>
</dbReference>
<protein>
    <recommendedName>
        <fullName evidence="9">chymotrypsin</fullName>
        <ecNumber evidence="9">3.4.21.1</ecNumber>
    </recommendedName>
</protein>
<evidence type="ECO:0000256" key="7">
    <source>
        <dbReference type="ARBA" id="ARBA00023145"/>
    </source>
</evidence>
<evidence type="ECO:0000256" key="6">
    <source>
        <dbReference type="ARBA" id="ARBA00022825"/>
    </source>
</evidence>
<keyword evidence="6" id="KW-0720">Serine protease</keyword>
<dbReference type="InterPro" id="IPR043504">
    <property type="entry name" value="Peptidase_S1_PA_chymotrypsin"/>
</dbReference>
<evidence type="ECO:0000256" key="4">
    <source>
        <dbReference type="ARBA" id="ARBA00022757"/>
    </source>
</evidence>
<dbReference type="FunFam" id="2.40.10.10:FF:000176">
    <property type="entry name" value="Chymotrypsinogen A"/>
    <property type="match status" value="1"/>
</dbReference>
<dbReference type="GO" id="GO:0005576">
    <property type="term" value="C:extracellular region"/>
    <property type="evidence" value="ECO:0007669"/>
    <property type="project" value="UniProtKB-SubCell"/>
</dbReference>
<reference evidence="12" key="1">
    <citation type="submission" date="2019-03" db="EMBL/GenBank/DDBJ databases">
        <title>Genome sequencing and reference-guided assembly of Black Bengal Goat (Capra hircus).</title>
        <authorList>
            <person name="Siddiki A.Z."/>
            <person name="Baten A."/>
            <person name="Billah M."/>
            <person name="Alam M.A.U."/>
            <person name="Shawrob K.S.M."/>
            <person name="Saha S."/>
            <person name="Chowdhury M."/>
            <person name="Rahman A.H."/>
            <person name="Stear M."/>
            <person name="Miah G."/>
            <person name="Das G.B."/>
            <person name="Hossain M.M."/>
            <person name="Kumkum M."/>
            <person name="Islam M.S."/>
            <person name="Mollah A.M."/>
            <person name="Ahsan A."/>
            <person name="Tusar F."/>
            <person name="Khan M.K.I."/>
        </authorList>
    </citation>
    <scope>NUCLEOTIDE SEQUENCE [LARGE SCALE GENOMIC DNA]</scope>
</reference>
<evidence type="ECO:0000256" key="5">
    <source>
        <dbReference type="ARBA" id="ARBA00022801"/>
    </source>
</evidence>